<sequence>MTPQTVNAYYNAYFNEIVFPAAILQPPYFDAQADPAVNYGGIGGVIGHEMGHAFDDQGSKSDENGIQRTWWKAEDVARFKTLVARLATQYSQFEPLPGTHLNGNLTLAENIGDNGGLSVALEAYQMSLLSGEPPVLDGFSGLQRFFLSWAQTYRENIREAQLRANLTADPHSPAEFRVNGVVRNMDVWYVAFDVKPGDKLYLAPADRVHIW</sequence>
<comment type="similarity">
    <text evidence="1">Belongs to the peptidase M13 family.</text>
</comment>
<dbReference type="CDD" id="cd08662">
    <property type="entry name" value="M13"/>
    <property type="match status" value="1"/>
</dbReference>
<dbReference type="PRINTS" id="PR00786">
    <property type="entry name" value="NEPRILYSIN"/>
</dbReference>
<organism evidence="3 4">
    <name type="scientific">Tahibacter soli</name>
    <dbReference type="NCBI Taxonomy" id="2983605"/>
    <lineage>
        <taxon>Bacteria</taxon>
        <taxon>Pseudomonadati</taxon>
        <taxon>Pseudomonadota</taxon>
        <taxon>Gammaproteobacteria</taxon>
        <taxon>Lysobacterales</taxon>
        <taxon>Rhodanobacteraceae</taxon>
        <taxon>Tahibacter</taxon>
    </lineage>
</organism>
<dbReference type="InterPro" id="IPR018497">
    <property type="entry name" value="Peptidase_M13_C"/>
</dbReference>
<dbReference type="Pfam" id="PF01431">
    <property type="entry name" value="Peptidase_M13"/>
    <property type="match status" value="1"/>
</dbReference>
<dbReference type="EMBL" id="JAOVZO020000014">
    <property type="protein sequence ID" value="MDC8012909.1"/>
    <property type="molecule type" value="Genomic_DNA"/>
</dbReference>
<name>A0A9X3YIA6_9GAMM</name>
<dbReference type="Gene3D" id="3.40.390.10">
    <property type="entry name" value="Collagenase (Catalytic Domain)"/>
    <property type="match status" value="1"/>
</dbReference>
<dbReference type="AlphaFoldDB" id="A0A9X3YIA6"/>
<dbReference type="PROSITE" id="PS51885">
    <property type="entry name" value="NEPRILYSIN"/>
    <property type="match status" value="1"/>
</dbReference>
<gene>
    <name evidence="3" type="ORF">OD750_010175</name>
</gene>
<protein>
    <submittedName>
        <fullName evidence="3">M13 family metallopeptidase</fullName>
    </submittedName>
</protein>
<dbReference type="Proteomes" id="UP001139971">
    <property type="component" value="Unassembled WGS sequence"/>
</dbReference>
<reference evidence="3" key="1">
    <citation type="submission" date="2023-02" db="EMBL/GenBank/DDBJ databases">
        <title>Tahibacter soli sp. nov. isolated from soil.</title>
        <authorList>
            <person name="Baek J.H."/>
            <person name="Lee J.K."/>
            <person name="Choi D.G."/>
            <person name="Jeon C.O."/>
        </authorList>
    </citation>
    <scope>NUCLEOTIDE SEQUENCE</scope>
    <source>
        <strain evidence="3">BL</strain>
    </source>
</reference>
<dbReference type="GO" id="GO:0005886">
    <property type="term" value="C:plasma membrane"/>
    <property type="evidence" value="ECO:0007669"/>
    <property type="project" value="TreeGrafter"/>
</dbReference>
<dbReference type="GO" id="GO:0016485">
    <property type="term" value="P:protein processing"/>
    <property type="evidence" value="ECO:0007669"/>
    <property type="project" value="TreeGrafter"/>
</dbReference>
<evidence type="ECO:0000259" key="2">
    <source>
        <dbReference type="Pfam" id="PF01431"/>
    </source>
</evidence>
<dbReference type="GO" id="GO:0004222">
    <property type="term" value="F:metalloendopeptidase activity"/>
    <property type="evidence" value="ECO:0007669"/>
    <property type="project" value="InterPro"/>
</dbReference>
<comment type="caution">
    <text evidence="3">The sequence shown here is derived from an EMBL/GenBank/DDBJ whole genome shotgun (WGS) entry which is preliminary data.</text>
</comment>
<feature type="domain" description="Peptidase M13 C-terminal" evidence="2">
    <location>
        <begin position="7"/>
        <end position="208"/>
    </location>
</feature>
<dbReference type="PANTHER" id="PTHR11733:SF167">
    <property type="entry name" value="FI17812P1-RELATED"/>
    <property type="match status" value="1"/>
</dbReference>
<dbReference type="SUPFAM" id="SSF55486">
    <property type="entry name" value="Metalloproteases ('zincins'), catalytic domain"/>
    <property type="match status" value="1"/>
</dbReference>
<evidence type="ECO:0000256" key="1">
    <source>
        <dbReference type="ARBA" id="ARBA00007357"/>
    </source>
</evidence>
<dbReference type="InterPro" id="IPR024079">
    <property type="entry name" value="MetalloPept_cat_dom_sf"/>
</dbReference>
<dbReference type="RefSeq" id="WP_263545331.1">
    <property type="nucleotide sequence ID" value="NZ_JAOVZO020000014.1"/>
</dbReference>
<proteinExistence type="inferred from homology"/>
<dbReference type="PANTHER" id="PTHR11733">
    <property type="entry name" value="ZINC METALLOPROTEASE FAMILY M13 NEPRILYSIN-RELATED"/>
    <property type="match status" value="1"/>
</dbReference>
<keyword evidence="4" id="KW-1185">Reference proteome</keyword>
<accession>A0A9X3YIA6</accession>
<dbReference type="InterPro" id="IPR000718">
    <property type="entry name" value="Peptidase_M13"/>
</dbReference>
<evidence type="ECO:0000313" key="4">
    <source>
        <dbReference type="Proteomes" id="UP001139971"/>
    </source>
</evidence>
<evidence type="ECO:0000313" key="3">
    <source>
        <dbReference type="EMBL" id="MDC8012909.1"/>
    </source>
</evidence>